<feature type="region of interest" description="Disordered" evidence="3">
    <location>
        <begin position="1"/>
        <end position="30"/>
    </location>
</feature>
<comment type="similarity">
    <text evidence="1">Belongs to the formin-like family. Class-I subfamily.</text>
</comment>
<proteinExistence type="inferred from homology"/>
<evidence type="ECO:0000259" key="5">
    <source>
        <dbReference type="PROSITE" id="PS51444"/>
    </source>
</evidence>
<evidence type="ECO:0000313" key="7">
    <source>
        <dbReference type="Proteomes" id="UP000823749"/>
    </source>
</evidence>
<feature type="compositionally biased region" description="Basic and acidic residues" evidence="3">
    <location>
        <begin position="464"/>
        <end position="474"/>
    </location>
</feature>
<dbReference type="PROSITE" id="PS51444">
    <property type="entry name" value="FH2"/>
    <property type="match status" value="1"/>
</dbReference>
<comment type="caution">
    <text evidence="6">The sequence shown here is derived from an EMBL/GenBank/DDBJ whole genome shotgun (WGS) entry which is preliminary data.</text>
</comment>
<feature type="compositionally biased region" description="Pro residues" evidence="3">
    <location>
        <begin position="409"/>
        <end position="424"/>
    </location>
</feature>
<evidence type="ECO:0000256" key="2">
    <source>
        <dbReference type="RuleBase" id="RU361260"/>
    </source>
</evidence>
<dbReference type="AlphaFoldDB" id="A0AAV6J2W3"/>
<keyword evidence="7" id="KW-1185">Reference proteome</keyword>
<feature type="region of interest" description="Disordered" evidence="3">
    <location>
        <begin position="462"/>
        <end position="516"/>
    </location>
</feature>
<feature type="compositionally biased region" description="Low complexity" evidence="3">
    <location>
        <begin position="138"/>
        <end position="149"/>
    </location>
</feature>
<feature type="compositionally biased region" description="Polar residues" evidence="3">
    <location>
        <begin position="298"/>
        <end position="329"/>
    </location>
</feature>
<feature type="compositionally biased region" description="Polar residues" evidence="3">
    <location>
        <begin position="398"/>
        <end position="408"/>
    </location>
</feature>
<feature type="region of interest" description="Disordered" evidence="3">
    <location>
        <begin position="188"/>
        <end position="439"/>
    </location>
</feature>
<organism evidence="6 7">
    <name type="scientific">Rhododendron griersonianum</name>
    <dbReference type="NCBI Taxonomy" id="479676"/>
    <lineage>
        <taxon>Eukaryota</taxon>
        <taxon>Viridiplantae</taxon>
        <taxon>Streptophyta</taxon>
        <taxon>Embryophyta</taxon>
        <taxon>Tracheophyta</taxon>
        <taxon>Spermatophyta</taxon>
        <taxon>Magnoliopsida</taxon>
        <taxon>eudicotyledons</taxon>
        <taxon>Gunneridae</taxon>
        <taxon>Pentapetalae</taxon>
        <taxon>asterids</taxon>
        <taxon>Ericales</taxon>
        <taxon>Ericaceae</taxon>
        <taxon>Ericoideae</taxon>
        <taxon>Rhodoreae</taxon>
        <taxon>Rhododendron</taxon>
    </lineage>
</organism>
<evidence type="ECO:0000256" key="3">
    <source>
        <dbReference type="SAM" id="MobiDB-lite"/>
    </source>
</evidence>
<dbReference type="GO" id="GO:0045010">
    <property type="term" value="P:actin nucleation"/>
    <property type="evidence" value="ECO:0007669"/>
    <property type="project" value="InterPro"/>
</dbReference>
<feature type="compositionally biased region" description="Pro residues" evidence="3">
    <location>
        <begin position="256"/>
        <end position="279"/>
    </location>
</feature>
<name>A0AAV6J2W3_9ERIC</name>
<feature type="domain" description="FH2" evidence="5">
    <location>
        <begin position="502"/>
        <end position="925"/>
    </location>
</feature>
<dbReference type="GO" id="GO:0051015">
    <property type="term" value="F:actin filament binding"/>
    <property type="evidence" value="ECO:0007669"/>
    <property type="project" value="InterPro"/>
</dbReference>
<feature type="compositionally biased region" description="Low complexity" evidence="3">
    <location>
        <begin position="57"/>
        <end position="67"/>
    </location>
</feature>
<dbReference type="InterPro" id="IPR015425">
    <property type="entry name" value="FH2_Formin"/>
</dbReference>
<dbReference type="SUPFAM" id="SSF101447">
    <property type="entry name" value="Formin homology 2 domain (FH2 domain)"/>
    <property type="match status" value="1"/>
</dbReference>
<keyword evidence="4" id="KW-1133">Transmembrane helix</keyword>
<dbReference type="Proteomes" id="UP000823749">
    <property type="component" value="Chromosome 8"/>
</dbReference>
<feature type="compositionally biased region" description="Polar residues" evidence="3">
    <location>
        <begin position="368"/>
        <end position="378"/>
    </location>
</feature>
<keyword evidence="4" id="KW-0472">Membrane</keyword>
<dbReference type="InterPro" id="IPR027643">
    <property type="entry name" value="Formin-like_plant"/>
</dbReference>
<gene>
    <name evidence="6" type="ORF">RHGRI_023319</name>
</gene>
<feature type="compositionally biased region" description="Pro residues" evidence="3">
    <location>
        <begin position="350"/>
        <end position="362"/>
    </location>
</feature>
<evidence type="ECO:0000313" key="6">
    <source>
        <dbReference type="EMBL" id="KAG5535506.1"/>
    </source>
</evidence>
<protein>
    <recommendedName>
        <fullName evidence="2">Formin-like protein</fullName>
    </recommendedName>
</protein>
<keyword evidence="4" id="KW-0812">Transmembrane</keyword>
<evidence type="ECO:0000256" key="4">
    <source>
        <dbReference type="SAM" id="Phobius"/>
    </source>
</evidence>
<reference evidence="6" key="1">
    <citation type="submission" date="2020-08" db="EMBL/GenBank/DDBJ databases">
        <title>Plant Genome Project.</title>
        <authorList>
            <person name="Zhang R.-G."/>
        </authorList>
    </citation>
    <scope>NUCLEOTIDE SEQUENCE</scope>
    <source>
        <strain evidence="6">WSP0</strain>
        <tissue evidence="6">Leaf</tissue>
    </source>
</reference>
<evidence type="ECO:0000256" key="1">
    <source>
        <dbReference type="ARBA" id="ARBA00025793"/>
    </source>
</evidence>
<feature type="region of interest" description="Disordered" evidence="3">
    <location>
        <begin position="55"/>
        <end position="152"/>
    </location>
</feature>
<feature type="compositionally biased region" description="Basic and acidic residues" evidence="3">
    <location>
        <begin position="482"/>
        <end position="516"/>
    </location>
</feature>
<dbReference type="EMBL" id="JACTNZ010000008">
    <property type="protein sequence ID" value="KAG5535506.1"/>
    <property type="molecule type" value="Genomic_DNA"/>
</dbReference>
<accession>A0AAV6J2W3</accession>
<feature type="compositionally biased region" description="Pro residues" evidence="3">
    <location>
        <begin position="90"/>
        <end position="115"/>
    </location>
</feature>
<sequence>MENSANQQKPRDELGERKKHKIKNPDRKTMRARHHMYHFFILLSLLVSFTAVPPHPTTASPTPTTIPDFTGQQQNNPRRILHQPLFPDSTAPPPVADPPPPPPPAAPEFPNPDEPFFPELPNGSDPAPTQQPPPPPAANASASSIAAQPTKPTKKVAIAISVGIVTLGMLSALAFFVYKHKAKTHDESRKLVGDNSQRVQDPSTPPPPSTFLYIGTVEPSNRTALSEEKDGENVSSPYRKLRSVKRSSNWYRPSPDLQPLPPLPKQPPLLPTLHSPPPMSSSSSDEESQEETVFYTPKGSSVSVVSNDEGSFTSGSRWSYKSNNTNTNCVVPHSKRTSPKSRLFQSSSPQPTPPPPLPPARPAQPLTQITYGTPTSFSPKRPKFALPPPPPNMARLQAITTQSGQTSKIPPPPPPPPPPLPPRIPLSTQQKVGGSETGVTLVHLQELRVSLSRIQNSKANYGVEKTRPVEEVGKSEGAGSLERGDGDDAEGSRPKLKPLERGDGDDGSRPKLKPLHWDKVRATSGRATVWDQLKSSSFQLNEDMMESLFGCNSANSAPKEVTRRSVFPPVEHENRVLDPKKSQNIAILLRALNVTRDEVSEALLDGTPEGLGAELLETLVKMAPTKEEEIKLREYKGDITKLGSAERFLKTILDIPFAFKRVEAMLYRANFDTEIKYLRKTFQTLEEACAELKSSRLFLKLLEAVLKTGNRMNVGTNRGDARAFKLETLLKLADIKGTDGKTTLLHFVVQEIIRSEGAGSDPTTEDLPNKINSKTKEDDFKKQGLQVVSGLSRELGNVKKAAGMDSAVLSSYLSKLEIGLEKVRVVLQYEKPNMQGKFFQSMKTFLKEADEGITRIKAEEKKALSLVKEVTEYFHGNTAKEEAHPLRIFMIVRDFLSILDNVCKEVGRQQDHTVVGASRSFRIPANASLPVLNRHNVRRYSSSDEESSSP</sequence>
<dbReference type="Gene3D" id="1.20.58.2220">
    <property type="entry name" value="Formin, FH2 domain"/>
    <property type="match status" value="1"/>
</dbReference>
<dbReference type="PANTHER" id="PTHR23213">
    <property type="entry name" value="FORMIN-RELATED"/>
    <property type="match status" value="1"/>
</dbReference>
<dbReference type="SMART" id="SM00498">
    <property type="entry name" value="FH2"/>
    <property type="match status" value="1"/>
</dbReference>
<dbReference type="InterPro" id="IPR042201">
    <property type="entry name" value="FH2_Formin_sf"/>
</dbReference>
<dbReference type="PANTHER" id="PTHR23213:SF338">
    <property type="entry name" value="FORMIN-LIKE PROTEIN 6"/>
    <property type="match status" value="1"/>
</dbReference>
<dbReference type="Pfam" id="PF02181">
    <property type="entry name" value="FH2"/>
    <property type="match status" value="1"/>
</dbReference>
<feature type="transmembrane region" description="Helical" evidence="4">
    <location>
        <begin position="156"/>
        <end position="178"/>
    </location>
</feature>